<feature type="compositionally biased region" description="Polar residues" evidence="1">
    <location>
        <begin position="83"/>
        <end position="94"/>
    </location>
</feature>
<protein>
    <submittedName>
        <fullName evidence="2">Uncharacterized protein</fullName>
    </submittedName>
</protein>
<feature type="compositionally biased region" description="Polar residues" evidence="1">
    <location>
        <begin position="147"/>
        <end position="168"/>
    </location>
</feature>
<feature type="compositionally biased region" description="Low complexity" evidence="1">
    <location>
        <begin position="322"/>
        <end position="344"/>
    </location>
</feature>
<evidence type="ECO:0000313" key="3">
    <source>
        <dbReference type="Proteomes" id="UP001061958"/>
    </source>
</evidence>
<dbReference type="Proteomes" id="UP001061958">
    <property type="component" value="Unassembled WGS sequence"/>
</dbReference>
<evidence type="ECO:0000313" key="2">
    <source>
        <dbReference type="EMBL" id="GJQ15900.1"/>
    </source>
</evidence>
<gene>
    <name evidence="2" type="ORF">GpartN1_g7691.t1</name>
</gene>
<reference evidence="2" key="1">
    <citation type="journal article" date="2022" name="Proc. Natl. Acad. Sci. U.S.A.">
        <title>Life cycle and functional genomics of the unicellular red alga Galdieria for elucidating algal and plant evolution and industrial use.</title>
        <authorList>
            <person name="Hirooka S."/>
            <person name="Itabashi T."/>
            <person name="Ichinose T.M."/>
            <person name="Onuma R."/>
            <person name="Fujiwara T."/>
            <person name="Yamashita S."/>
            <person name="Jong L.W."/>
            <person name="Tomita R."/>
            <person name="Iwane A.H."/>
            <person name="Miyagishima S.Y."/>
        </authorList>
    </citation>
    <scope>NUCLEOTIDE SEQUENCE</scope>
    <source>
        <strain evidence="2">NBRC 102759</strain>
    </source>
</reference>
<name>A0A9C7Q5A5_9RHOD</name>
<feature type="compositionally biased region" description="Basic and acidic residues" evidence="1">
    <location>
        <begin position="361"/>
        <end position="370"/>
    </location>
</feature>
<sequence length="370" mass="42404">MEWPCNHHPSPSLYYVTSPVPLKAFASFHKSTFLEKCLGKKSLFLSRIWTPSGCVAHKCTRKGLFFFCCVEKDSSKEQADGGLSNNALGKGQQSKNRKQVDWEDIDEVVDGGFLNKFRQEYMEGRASNLSDGSFQDLGSDKKKRSSRSFPQRVSSFKSQQTLSMDDNLNSSSVIAKKSEDNGNSKDDSVHDISLVDTEADSENISKSTYQDSSDTPQPRKSSLTNRRKRKNNNMFVYNMHLQQSKDSNNYSSSVTHVPDEFCEAKVLADEKAFNRMAPSNFVRVEPWRWKHFPYQERFQRLVKPESKMWIKRTNSKDIQSLSVTESTTNMNSSSRNTTRHSSSTKAVYHERKKKSTQWRKMRADSLSENI</sequence>
<proteinExistence type="predicted"/>
<feature type="region of interest" description="Disordered" evidence="1">
    <location>
        <begin position="320"/>
        <end position="370"/>
    </location>
</feature>
<feature type="region of interest" description="Disordered" evidence="1">
    <location>
        <begin position="128"/>
        <end position="168"/>
    </location>
</feature>
<reference evidence="2" key="2">
    <citation type="submission" date="2022-01" db="EMBL/GenBank/DDBJ databases">
        <authorList>
            <person name="Hirooka S."/>
            <person name="Miyagishima S.Y."/>
        </authorList>
    </citation>
    <scope>NUCLEOTIDE SEQUENCE</scope>
    <source>
        <strain evidence="2">NBRC 102759</strain>
    </source>
</reference>
<feature type="compositionally biased region" description="Polar residues" evidence="1">
    <location>
        <begin position="202"/>
        <end position="224"/>
    </location>
</feature>
<keyword evidence="3" id="KW-1185">Reference proteome</keyword>
<comment type="caution">
    <text evidence="2">The sequence shown here is derived from an EMBL/GenBank/DDBJ whole genome shotgun (WGS) entry which is preliminary data.</text>
</comment>
<feature type="compositionally biased region" description="Basic residues" evidence="1">
    <location>
        <begin position="350"/>
        <end position="360"/>
    </location>
</feature>
<feature type="region of interest" description="Disordered" evidence="1">
    <location>
        <begin position="195"/>
        <end position="232"/>
    </location>
</feature>
<feature type="region of interest" description="Disordered" evidence="1">
    <location>
        <begin position="76"/>
        <end position="99"/>
    </location>
</feature>
<dbReference type="AlphaFoldDB" id="A0A9C7Q5A5"/>
<evidence type="ECO:0000256" key="1">
    <source>
        <dbReference type="SAM" id="MobiDB-lite"/>
    </source>
</evidence>
<organism evidence="2 3">
    <name type="scientific">Galdieria partita</name>
    <dbReference type="NCBI Taxonomy" id="83374"/>
    <lineage>
        <taxon>Eukaryota</taxon>
        <taxon>Rhodophyta</taxon>
        <taxon>Bangiophyceae</taxon>
        <taxon>Galdieriales</taxon>
        <taxon>Galdieriaceae</taxon>
        <taxon>Galdieria</taxon>
    </lineage>
</organism>
<dbReference type="EMBL" id="BQMJ01000077">
    <property type="protein sequence ID" value="GJQ15900.1"/>
    <property type="molecule type" value="Genomic_DNA"/>
</dbReference>
<accession>A0A9C7Q5A5</accession>